<evidence type="ECO:0000313" key="2">
    <source>
        <dbReference type="Proteomes" id="UP000587524"/>
    </source>
</evidence>
<dbReference type="RefSeq" id="WP_182575707.1">
    <property type="nucleotide sequence ID" value="NZ_JACJHY010000037.1"/>
</dbReference>
<dbReference type="InterPro" id="IPR036514">
    <property type="entry name" value="SGNH_hydro_sf"/>
</dbReference>
<reference evidence="1 2" key="1">
    <citation type="submission" date="2020-08" db="EMBL/GenBank/DDBJ databases">
        <title>Genomic Encyclopedia of Type Strains, Phase IV (KMG-IV): sequencing the most valuable type-strain genomes for metagenomic binning, comparative biology and taxonomic classification.</title>
        <authorList>
            <person name="Goeker M."/>
        </authorList>
    </citation>
    <scope>NUCLEOTIDE SEQUENCE [LARGE SCALE GENOMIC DNA]</scope>
    <source>
        <strain evidence="1 2">DSM 17455</strain>
    </source>
</reference>
<sequence>MAAYDEERAKIIASGIEVVPDPDRAFMLTIRRKKDVRKEHQDASDQAIFERAFSEKPDRAYSTKKKILAEGDSWVNIFTDIPGQPDTFVDVIAKKYYVNNIGWPGDTFRETFGAKQYKQPLSAGTFDFFVFSGGGVDFFGGDAMKNFVRPFNEGDGSKDAKTYVKDEFDYFLRGVARDYRTVLRETITWSAPKRTKLVMHGYDYSIPKPGGQYLGRRFEQLGFDTGTRLPREIVKVLVDRFYDALLSVAKGSGGRALVVDFRNTIGRLWHDEIHPNDGGAKKLATQAAKKMGLVL</sequence>
<comment type="caution">
    <text evidence="1">The sequence shown here is derived from an EMBL/GenBank/DDBJ whole genome shotgun (WGS) entry which is preliminary data.</text>
</comment>
<proteinExistence type="predicted"/>
<dbReference type="Proteomes" id="UP000587524">
    <property type="component" value="Unassembled WGS sequence"/>
</dbReference>
<gene>
    <name evidence="1" type="ORF">HNQ97_005647</name>
</gene>
<protein>
    <recommendedName>
        <fullName evidence="3">SGNH hydrolase-type esterase domain-containing protein</fullName>
    </recommendedName>
</protein>
<organism evidence="1 2">
    <name type="scientific">Aminobacter ciceronei</name>
    <dbReference type="NCBI Taxonomy" id="150723"/>
    <lineage>
        <taxon>Bacteria</taxon>
        <taxon>Pseudomonadati</taxon>
        <taxon>Pseudomonadota</taxon>
        <taxon>Alphaproteobacteria</taxon>
        <taxon>Hyphomicrobiales</taxon>
        <taxon>Phyllobacteriaceae</taxon>
        <taxon>Aminobacter</taxon>
    </lineage>
</organism>
<dbReference type="SUPFAM" id="SSF52266">
    <property type="entry name" value="SGNH hydrolase"/>
    <property type="match status" value="1"/>
</dbReference>
<keyword evidence="2" id="KW-1185">Reference proteome</keyword>
<dbReference type="Gene3D" id="3.40.50.1110">
    <property type="entry name" value="SGNH hydrolase"/>
    <property type="match status" value="1"/>
</dbReference>
<name>A0ABR6CFC6_9HYPH</name>
<accession>A0ABR6CFC6</accession>
<evidence type="ECO:0000313" key="1">
    <source>
        <dbReference type="EMBL" id="MBA9023619.1"/>
    </source>
</evidence>
<dbReference type="EMBL" id="JACJHZ010000037">
    <property type="protein sequence ID" value="MBA9023619.1"/>
    <property type="molecule type" value="Genomic_DNA"/>
</dbReference>
<evidence type="ECO:0008006" key="3">
    <source>
        <dbReference type="Google" id="ProtNLM"/>
    </source>
</evidence>